<dbReference type="Proteomes" id="UP000499080">
    <property type="component" value="Unassembled WGS sequence"/>
</dbReference>
<dbReference type="EMBL" id="BGPR01000101">
    <property type="protein sequence ID" value="GBL94291.1"/>
    <property type="molecule type" value="Genomic_DNA"/>
</dbReference>
<accession>A0A4Y2BPZ6</accession>
<protein>
    <submittedName>
        <fullName evidence="2">Uncharacterized protein</fullName>
    </submittedName>
</protein>
<feature type="compositionally biased region" description="Polar residues" evidence="1">
    <location>
        <begin position="67"/>
        <end position="81"/>
    </location>
</feature>
<reference evidence="2 3" key="1">
    <citation type="journal article" date="2019" name="Sci. Rep.">
        <title>Orb-weaving spider Araneus ventricosus genome elucidates the spidroin gene catalogue.</title>
        <authorList>
            <person name="Kono N."/>
            <person name="Nakamura H."/>
            <person name="Ohtoshi R."/>
            <person name="Moran D.A.P."/>
            <person name="Shinohara A."/>
            <person name="Yoshida Y."/>
            <person name="Fujiwara M."/>
            <person name="Mori M."/>
            <person name="Tomita M."/>
            <person name="Arakawa K."/>
        </authorList>
    </citation>
    <scope>NUCLEOTIDE SEQUENCE [LARGE SCALE GENOMIC DNA]</scope>
</reference>
<gene>
    <name evidence="2" type="ORF">AVEN_16811_1</name>
</gene>
<comment type="caution">
    <text evidence="2">The sequence shown here is derived from an EMBL/GenBank/DDBJ whole genome shotgun (WGS) entry which is preliminary data.</text>
</comment>
<sequence>MQRLKKVIKVEESHVNVFLWKTTPRGNKEVEICVKFRKNTARIEDHWCDQSRTQQRNDMHLPKSKYRSTASSRFCHSSSGPRSVEIVIWSQTQD</sequence>
<proteinExistence type="predicted"/>
<feature type="region of interest" description="Disordered" evidence="1">
    <location>
        <begin position="51"/>
        <end position="81"/>
    </location>
</feature>
<organism evidence="2 3">
    <name type="scientific">Araneus ventricosus</name>
    <name type="common">Orbweaver spider</name>
    <name type="synonym">Epeira ventricosa</name>
    <dbReference type="NCBI Taxonomy" id="182803"/>
    <lineage>
        <taxon>Eukaryota</taxon>
        <taxon>Metazoa</taxon>
        <taxon>Ecdysozoa</taxon>
        <taxon>Arthropoda</taxon>
        <taxon>Chelicerata</taxon>
        <taxon>Arachnida</taxon>
        <taxon>Araneae</taxon>
        <taxon>Araneomorphae</taxon>
        <taxon>Entelegynae</taxon>
        <taxon>Araneoidea</taxon>
        <taxon>Araneidae</taxon>
        <taxon>Araneus</taxon>
    </lineage>
</organism>
<name>A0A4Y2BPZ6_ARAVE</name>
<evidence type="ECO:0000313" key="3">
    <source>
        <dbReference type="Proteomes" id="UP000499080"/>
    </source>
</evidence>
<evidence type="ECO:0000256" key="1">
    <source>
        <dbReference type="SAM" id="MobiDB-lite"/>
    </source>
</evidence>
<keyword evidence="3" id="KW-1185">Reference proteome</keyword>
<dbReference type="AlphaFoldDB" id="A0A4Y2BPZ6"/>
<evidence type="ECO:0000313" key="2">
    <source>
        <dbReference type="EMBL" id="GBL94291.1"/>
    </source>
</evidence>
<feature type="compositionally biased region" description="Basic and acidic residues" evidence="1">
    <location>
        <begin position="51"/>
        <end position="61"/>
    </location>
</feature>